<evidence type="ECO:0000256" key="3">
    <source>
        <dbReference type="ARBA" id="ARBA00023015"/>
    </source>
</evidence>
<organism evidence="10 12">
    <name type="scientific">Lasiodiplodia theobromae</name>
    <dbReference type="NCBI Taxonomy" id="45133"/>
    <lineage>
        <taxon>Eukaryota</taxon>
        <taxon>Fungi</taxon>
        <taxon>Dikarya</taxon>
        <taxon>Ascomycota</taxon>
        <taxon>Pezizomycotina</taxon>
        <taxon>Dothideomycetes</taxon>
        <taxon>Dothideomycetes incertae sedis</taxon>
        <taxon>Botryosphaeriales</taxon>
        <taxon>Botryosphaeriaceae</taxon>
        <taxon>Lasiodiplodia</taxon>
    </lineage>
</organism>
<reference evidence="11" key="2">
    <citation type="journal article" date="2018" name="DNA Res.">
        <title>Comparative genome and transcriptome analyses reveal adaptations to opportunistic infections in woody plant degrading pathogens of Botryosphaeriaceae.</title>
        <authorList>
            <person name="Yan J.Y."/>
            <person name="Zhao W.S."/>
            <person name="Chen Z."/>
            <person name="Xing Q.K."/>
            <person name="Zhang W."/>
            <person name="Chethana K.W.T."/>
            <person name="Xue M.F."/>
            <person name="Xu J.P."/>
            <person name="Phillips A.J.L."/>
            <person name="Wang Y."/>
            <person name="Liu J.H."/>
            <person name="Liu M."/>
            <person name="Zhou Y."/>
            <person name="Jayawardena R.S."/>
            <person name="Manawasinghe I.S."/>
            <person name="Huang J.B."/>
            <person name="Qiao G.H."/>
            <person name="Fu C.Y."/>
            <person name="Guo F.F."/>
            <person name="Dissanayake A.J."/>
            <person name="Peng Y.L."/>
            <person name="Hyde K.D."/>
            <person name="Li X.H."/>
        </authorList>
    </citation>
    <scope>NUCLEOTIDE SEQUENCE</scope>
    <source>
        <strain evidence="11">CSS-01s</strain>
    </source>
</reference>
<dbReference type="PANTHER" id="PTHR47660">
    <property type="entry name" value="TRANSCRIPTION FACTOR WITH C2H2 AND ZN(2)-CYS(6) DNA BINDING DOMAIN (EUROFUNG)-RELATED-RELATED"/>
    <property type="match status" value="1"/>
</dbReference>
<evidence type="ECO:0000256" key="5">
    <source>
        <dbReference type="ARBA" id="ARBA00023242"/>
    </source>
</evidence>
<feature type="region of interest" description="Disordered" evidence="7">
    <location>
        <begin position="161"/>
        <end position="209"/>
    </location>
</feature>
<keyword evidence="6" id="KW-0863">Zinc-finger</keyword>
<dbReference type="SUPFAM" id="SSF57667">
    <property type="entry name" value="beta-beta-alpha zinc fingers"/>
    <property type="match status" value="1"/>
</dbReference>
<dbReference type="EMBL" id="VCHE01000073">
    <property type="protein sequence ID" value="KAB2572712.1"/>
    <property type="molecule type" value="Genomic_DNA"/>
</dbReference>
<dbReference type="AlphaFoldDB" id="A0A5N5D5I8"/>
<evidence type="ECO:0000313" key="10">
    <source>
        <dbReference type="EMBL" id="KAB2572712.1"/>
    </source>
</evidence>
<gene>
    <name evidence="11" type="ORF">BFW01_g10316</name>
    <name evidence="10" type="ORF">DBV05_g8667</name>
</gene>
<dbReference type="Proteomes" id="UP000627934">
    <property type="component" value="Unassembled WGS sequence"/>
</dbReference>
<evidence type="ECO:0000256" key="6">
    <source>
        <dbReference type="PROSITE-ProRule" id="PRU00042"/>
    </source>
</evidence>
<evidence type="ECO:0000256" key="4">
    <source>
        <dbReference type="ARBA" id="ARBA00023163"/>
    </source>
</evidence>
<dbReference type="InterPro" id="IPR036864">
    <property type="entry name" value="Zn2-C6_fun-type_DNA-bd_sf"/>
</dbReference>
<proteinExistence type="predicted"/>
<keyword evidence="2" id="KW-0862">Zinc</keyword>
<comment type="caution">
    <text evidence="10">The sequence shown here is derived from an EMBL/GenBank/DDBJ whole genome shotgun (WGS) entry which is preliminary data.</text>
</comment>
<dbReference type="PROSITE" id="PS50157">
    <property type="entry name" value="ZINC_FINGER_C2H2_2"/>
    <property type="match status" value="1"/>
</dbReference>
<keyword evidence="5" id="KW-0539">Nucleus</keyword>
<dbReference type="GO" id="GO:0000981">
    <property type="term" value="F:DNA-binding transcription factor activity, RNA polymerase II-specific"/>
    <property type="evidence" value="ECO:0007669"/>
    <property type="project" value="InterPro"/>
</dbReference>
<accession>A0A5N5D5I8</accession>
<evidence type="ECO:0000256" key="2">
    <source>
        <dbReference type="ARBA" id="ARBA00022833"/>
    </source>
</evidence>
<keyword evidence="3" id="KW-0805">Transcription regulation</keyword>
<evidence type="ECO:0000313" key="12">
    <source>
        <dbReference type="Proteomes" id="UP000325902"/>
    </source>
</evidence>
<evidence type="ECO:0000259" key="8">
    <source>
        <dbReference type="PROSITE" id="PS50048"/>
    </source>
</evidence>
<keyword evidence="12" id="KW-1185">Reference proteome</keyword>
<evidence type="ECO:0000259" key="9">
    <source>
        <dbReference type="PROSITE" id="PS50157"/>
    </source>
</evidence>
<reference evidence="11" key="1">
    <citation type="submission" date="2016-08" db="EMBL/GenBank/DDBJ databases">
        <authorList>
            <person name="Yan J."/>
        </authorList>
    </citation>
    <scope>NUCLEOTIDE SEQUENCE</scope>
    <source>
        <strain evidence="11">CSS-01s</strain>
    </source>
</reference>
<keyword evidence="4" id="KW-0804">Transcription</keyword>
<dbReference type="InterPro" id="IPR013087">
    <property type="entry name" value="Znf_C2H2_type"/>
</dbReference>
<sequence length="484" mass="53602">MSEDAQRFACPLCDKQFARRDLMARHHRRCQNASKTSKRKACDDCVRTKSKCCLTRPACSRCLARRQPCSFQTSNQQPVRQHDADTDALLHSLQMEGLQGSTSPIIWSPRAGSAEMPTPGAFGDLLATPKSSMHPALNAGGPPDLYLPDWSSLFPQALLQGTDLPSTGSDTMPPFFESSSGQGGRLTGDTPSSAASSTSSGPRHLDLPLSDKHRRTFTHEDLLTIVCNYADLLMEDDYRSPLVHHTLYAFQGSYGDITAMVQSRTALCYHSATANERSARFARRATAAQRERLMHEFHQLSCVEEWDALHAMLIYQISALLDNGEGSSKTNMKAAEIHIPFLLKMARIFRKNHSQELSSGGAANWASWLVAETVRRTLFMVNIINILTGSDENGRASYYYEPLDDGYIFSMPLPAPNDVWGARSATEWRDARERSGWSDELADTLDSIKGPDRDQVLARLYSAEPGLSSSSALRDLIIACHLLL</sequence>
<dbReference type="CDD" id="cd00067">
    <property type="entry name" value="GAL4"/>
    <property type="match status" value="1"/>
</dbReference>
<dbReference type="Proteomes" id="UP000325902">
    <property type="component" value="Unassembled WGS sequence"/>
</dbReference>
<evidence type="ECO:0000256" key="1">
    <source>
        <dbReference type="ARBA" id="ARBA00022723"/>
    </source>
</evidence>
<dbReference type="InterPro" id="IPR036236">
    <property type="entry name" value="Znf_C2H2_sf"/>
</dbReference>
<dbReference type="OrthoDB" id="5423818at2759"/>
<dbReference type="Gene3D" id="4.10.240.10">
    <property type="entry name" value="Zn(2)-C6 fungal-type DNA-binding domain"/>
    <property type="match status" value="1"/>
</dbReference>
<dbReference type="PROSITE" id="PS50048">
    <property type="entry name" value="ZN2_CY6_FUNGAL_2"/>
    <property type="match status" value="1"/>
</dbReference>
<evidence type="ECO:0000313" key="11">
    <source>
        <dbReference type="EMBL" id="KAF9629113.1"/>
    </source>
</evidence>
<reference evidence="10 12" key="3">
    <citation type="journal article" date="2019" name="Sci. Rep.">
        <title>A multi-omics analysis of the grapevine pathogen Lasiodiplodia theobromae reveals that temperature affects the expression of virulence- and pathogenicity-related genes.</title>
        <authorList>
            <person name="Felix C."/>
            <person name="Meneses R."/>
            <person name="Goncalves M.F.M."/>
            <person name="Tilleman L."/>
            <person name="Duarte A.S."/>
            <person name="Jorrin-Novo J.V."/>
            <person name="Van de Peer Y."/>
            <person name="Deforce D."/>
            <person name="Van Nieuwerburgh F."/>
            <person name="Esteves A.C."/>
            <person name="Alves A."/>
        </authorList>
    </citation>
    <scope>NUCLEOTIDE SEQUENCE [LARGE SCALE GENOMIC DNA]</scope>
    <source>
        <strain evidence="10 12">LA-SOL3</strain>
    </source>
</reference>
<name>A0A5N5D5I8_9PEZI</name>
<dbReference type="EMBL" id="MDYX01000024">
    <property type="protein sequence ID" value="KAF9629113.1"/>
    <property type="molecule type" value="Genomic_DNA"/>
</dbReference>
<dbReference type="SMART" id="SM00066">
    <property type="entry name" value="GAL4"/>
    <property type="match status" value="1"/>
</dbReference>
<dbReference type="GO" id="GO:0008270">
    <property type="term" value="F:zinc ion binding"/>
    <property type="evidence" value="ECO:0007669"/>
    <property type="project" value="UniProtKB-KW"/>
</dbReference>
<evidence type="ECO:0000256" key="7">
    <source>
        <dbReference type="SAM" id="MobiDB-lite"/>
    </source>
</evidence>
<feature type="domain" description="C2H2-type" evidence="9">
    <location>
        <begin position="8"/>
        <end position="36"/>
    </location>
</feature>
<dbReference type="InterPro" id="IPR001138">
    <property type="entry name" value="Zn2Cys6_DnaBD"/>
</dbReference>
<keyword evidence="1" id="KW-0479">Metal-binding</keyword>
<protein>
    <submittedName>
        <fullName evidence="10">Uncharacterized protein</fullName>
    </submittedName>
</protein>
<feature type="domain" description="Zn(2)-C6 fungal-type" evidence="8">
    <location>
        <begin position="41"/>
        <end position="71"/>
    </location>
</feature>